<accession>A0A0F9ASK5</accession>
<dbReference type="EMBL" id="LAZR01044457">
    <property type="protein sequence ID" value="KKL04602.1"/>
    <property type="molecule type" value="Genomic_DNA"/>
</dbReference>
<dbReference type="AlphaFoldDB" id="A0A0F9ASK5"/>
<gene>
    <name evidence="1" type="ORF">LCGC14_2614440</name>
</gene>
<proteinExistence type="predicted"/>
<evidence type="ECO:0000313" key="1">
    <source>
        <dbReference type="EMBL" id="KKL04602.1"/>
    </source>
</evidence>
<name>A0A0F9ASK5_9ZZZZ</name>
<comment type="caution">
    <text evidence="1">The sequence shown here is derived from an EMBL/GenBank/DDBJ whole genome shotgun (WGS) entry which is preliminary data.</text>
</comment>
<organism evidence="1">
    <name type="scientific">marine sediment metagenome</name>
    <dbReference type="NCBI Taxonomy" id="412755"/>
    <lineage>
        <taxon>unclassified sequences</taxon>
        <taxon>metagenomes</taxon>
        <taxon>ecological metagenomes</taxon>
    </lineage>
</organism>
<protein>
    <submittedName>
        <fullName evidence="1">Uncharacterized protein</fullName>
    </submittedName>
</protein>
<sequence>MALEERQVTRFVIPEMQFKTFIANQLQISPNDIDHIGLTDNDTSWEVVMKEILI</sequence>
<reference evidence="1" key="1">
    <citation type="journal article" date="2015" name="Nature">
        <title>Complex archaea that bridge the gap between prokaryotes and eukaryotes.</title>
        <authorList>
            <person name="Spang A."/>
            <person name="Saw J.H."/>
            <person name="Jorgensen S.L."/>
            <person name="Zaremba-Niedzwiedzka K."/>
            <person name="Martijn J."/>
            <person name="Lind A.E."/>
            <person name="van Eijk R."/>
            <person name="Schleper C."/>
            <person name="Guy L."/>
            <person name="Ettema T.J."/>
        </authorList>
    </citation>
    <scope>NUCLEOTIDE SEQUENCE</scope>
</reference>